<dbReference type="PRINTS" id="PR00305">
    <property type="entry name" value="1433ZETA"/>
</dbReference>
<dbReference type="InterPro" id="IPR036815">
    <property type="entry name" value="14-3-3_dom_sf"/>
</dbReference>
<evidence type="ECO:0000313" key="3">
    <source>
        <dbReference type="EMBL" id="KAK4551236.1"/>
    </source>
</evidence>
<evidence type="ECO:0000256" key="1">
    <source>
        <dbReference type="ARBA" id="ARBA00006141"/>
    </source>
</evidence>
<comment type="caution">
    <text evidence="3">The sequence shown here is derived from an EMBL/GenBank/DDBJ whole genome shotgun (WGS) entry which is preliminary data.</text>
</comment>
<name>A0AAN7DVH4_QUERU</name>
<accession>A0AAN7DVH4</accession>
<evidence type="ECO:0000259" key="2">
    <source>
        <dbReference type="SMART" id="SM00101"/>
    </source>
</evidence>
<sequence>MVEFIEKVSAVVESEEVIVEERNLLSVAYKNVIGARQALWRIISSIKQKEESHSNEDHVPMIRDYRSKIKSELSNICDGILKPLDTRLIPSAATSDSKVFYLKMKGDYHRYLAEFKTGSDRKEAAERELGFVWIQNLNACLFMQDIANTELAPTHLIRLRLALNFSLFYYEILNSLDCTCNLAKQAFDEAIAELDTLGEEPYKDSTLIMQLLRDNLTIWTSDMEDDGADEIKEAAATHTDMHAHIVKACSDLL</sequence>
<dbReference type="PANTHER" id="PTHR18860">
    <property type="entry name" value="14-3-3 PROTEIN"/>
    <property type="match status" value="1"/>
</dbReference>
<dbReference type="PROSITE" id="PS00796">
    <property type="entry name" value="1433_1"/>
    <property type="match status" value="1"/>
</dbReference>
<dbReference type="SUPFAM" id="SSF48445">
    <property type="entry name" value="14-3-3 protein"/>
    <property type="match status" value="1"/>
</dbReference>
<organism evidence="3 4">
    <name type="scientific">Quercus rubra</name>
    <name type="common">Northern red oak</name>
    <name type="synonym">Quercus borealis</name>
    <dbReference type="NCBI Taxonomy" id="3512"/>
    <lineage>
        <taxon>Eukaryota</taxon>
        <taxon>Viridiplantae</taxon>
        <taxon>Streptophyta</taxon>
        <taxon>Embryophyta</taxon>
        <taxon>Tracheophyta</taxon>
        <taxon>Spermatophyta</taxon>
        <taxon>Magnoliopsida</taxon>
        <taxon>eudicotyledons</taxon>
        <taxon>Gunneridae</taxon>
        <taxon>Pentapetalae</taxon>
        <taxon>rosids</taxon>
        <taxon>fabids</taxon>
        <taxon>Fagales</taxon>
        <taxon>Fagaceae</taxon>
        <taxon>Quercus</taxon>
    </lineage>
</organism>
<dbReference type="InterPro" id="IPR023410">
    <property type="entry name" value="14-3-3_domain"/>
</dbReference>
<dbReference type="Proteomes" id="UP001324115">
    <property type="component" value="Unassembled WGS sequence"/>
</dbReference>
<evidence type="ECO:0000313" key="4">
    <source>
        <dbReference type="Proteomes" id="UP001324115"/>
    </source>
</evidence>
<dbReference type="InterPro" id="IPR000308">
    <property type="entry name" value="14-3-3"/>
</dbReference>
<dbReference type="AlphaFoldDB" id="A0AAN7DVH4"/>
<dbReference type="Gene3D" id="1.20.190.20">
    <property type="entry name" value="14-3-3 domain"/>
    <property type="match status" value="1"/>
</dbReference>
<comment type="similarity">
    <text evidence="1">Belongs to the 14-3-3 family.</text>
</comment>
<feature type="domain" description="14-3-3" evidence="2">
    <location>
        <begin position="1"/>
        <end position="233"/>
    </location>
</feature>
<reference evidence="3 4" key="1">
    <citation type="journal article" date="2023" name="G3 (Bethesda)">
        <title>A haplotype-resolved chromosome-scale genome for Quercus rubra L. provides insights into the genetics of adaptive traits for red oak species.</title>
        <authorList>
            <person name="Kapoor B."/>
            <person name="Jenkins J."/>
            <person name="Schmutz J."/>
            <person name="Zhebentyayeva T."/>
            <person name="Kuelheim C."/>
            <person name="Coggeshall M."/>
            <person name="Heim C."/>
            <person name="Lasky J.R."/>
            <person name="Leites L."/>
            <person name="Islam-Faridi N."/>
            <person name="Romero-Severson J."/>
            <person name="DeLeo V.L."/>
            <person name="Lucas S.M."/>
            <person name="Lazic D."/>
            <person name="Gailing O."/>
            <person name="Carlson J."/>
            <person name="Staton M."/>
        </authorList>
    </citation>
    <scope>NUCLEOTIDE SEQUENCE [LARGE SCALE GENOMIC DNA]</scope>
    <source>
        <strain evidence="3">Pseudo-F2</strain>
    </source>
</reference>
<proteinExistence type="inferred from homology"/>
<keyword evidence="4" id="KW-1185">Reference proteome</keyword>
<gene>
    <name evidence="3" type="ORF">RGQ29_032446</name>
</gene>
<protein>
    <recommendedName>
        <fullName evidence="2">14-3-3 domain-containing protein</fullName>
    </recommendedName>
</protein>
<dbReference type="SMART" id="SM00101">
    <property type="entry name" value="14_3_3"/>
    <property type="match status" value="1"/>
</dbReference>
<dbReference type="PIRSF" id="PIRSF000868">
    <property type="entry name" value="14-3-3"/>
    <property type="match status" value="1"/>
</dbReference>
<dbReference type="EMBL" id="JAXUIC010000094">
    <property type="protein sequence ID" value="KAK4551236.1"/>
    <property type="molecule type" value="Genomic_DNA"/>
</dbReference>
<dbReference type="InterPro" id="IPR023409">
    <property type="entry name" value="14-3-3_CS"/>
</dbReference>
<dbReference type="Pfam" id="PF00244">
    <property type="entry name" value="14-3-3"/>
    <property type="match status" value="1"/>
</dbReference>